<dbReference type="Proteomes" id="UP000828048">
    <property type="component" value="Chromosome 3"/>
</dbReference>
<evidence type="ECO:0000313" key="1">
    <source>
        <dbReference type="EMBL" id="KAH7858566.1"/>
    </source>
</evidence>
<protein>
    <submittedName>
        <fullName evidence="1">Uncharacterized protein</fullName>
    </submittedName>
</protein>
<proteinExistence type="predicted"/>
<keyword evidence="2" id="KW-1185">Reference proteome</keyword>
<reference evidence="1 2" key="1">
    <citation type="journal article" date="2021" name="Hortic Res">
        <title>High-quality reference genome and annotation aids understanding of berry development for evergreen blueberry (Vaccinium darrowii).</title>
        <authorList>
            <person name="Yu J."/>
            <person name="Hulse-Kemp A.M."/>
            <person name="Babiker E."/>
            <person name="Staton M."/>
        </authorList>
    </citation>
    <scope>NUCLEOTIDE SEQUENCE [LARGE SCALE GENOMIC DNA]</scope>
    <source>
        <strain evidence="2">cv. NJ 8807/NJ 8810</strain>
        <tissue evidence="1">Young leaf</tissue>
    </source>
</reference>
<gene>
    <name evidence="1" type="ORF">Vadar_025350</name>
</gene>
<dbReference type="EMBL" id="CM037153">
    <property type="protein sequence ID" value="KAH7858566.1"/>
    <property type="molecule type" value="Genomic_DNA"/>
</dbReference>
<sequence length="272" mass="30443">MEEPEEGKKKRVGAAESLGWLTESTIMPKKHRAIAGVGPSSIFELKAELYKSQEDSKRSKELLPTDHHLDYQRAKKKISSRDPLSLKNSGVDARALKDKLELKAVSDGSASYAALERKAELYEKLAKGELSDEEDKEKYCVDFFSKSLTKDELQEARGRNPIASESVLEDEAGENDASILVDTKPVGLGRTAATLDNNEHKRFVREVHEEANVAREKVSELKLRREEQAAAHVTSKVTGMTTAKKGLANCNRWIEFHLLIYYFATVGSNFIF</sequence>
<organism evidence="1 2">
    <name type="scientific">Vaccinium darrowii</name>
    <dbReference type="NCBI Taxonomy" id="229202"/>
    <lineage>
        <taxon>Eukaryota</taxon>
        <taxon>Viridiplantae</taxon>
        <taxon>Streptophyta</taxon>
        <taxon>Embryophyta</taxon>
        <taxon>Tracheophyta</taxon>
        <taxon>Spermatophyta</taxon>
        <taxon>Magnoliopsida</taxon>
        <taxon>eudicotyledons</taxon>
        <taxon>Gunneridae</taxon>
        <taxon>Pentapetalae</taxon>
        <taxon>asterids</taxon>
        <taxon>Ericales</taxon>
        <taxon>Ericaceae</taxon>
        <taxon>Vaccinioideae</taxon>
        <taxon>Vaccinieae</taxon>
        <taxon>Vaccinium</taxon>
    </lineage>
</organism>
<evidence type="ECO:0000313" key="2">
    <source>
        <dbReference type="Proteomes" id="UP000828048"/>
    </source>
</evidence>
<name>A0ACB7YYP9_9ERIC</name>
<accession>A0ACB7YYP9</accession>
<comment type="caution">
    <text evidence="1">The sequence shown here is derived from an EMBL/GenBank/DDBJ whole genome shotgun (WGS) entry which is preliminary data.</text>
</comment>